<dbReference type="Pfam" id="PF08874">
    <property type="entry name" value="DUF1835"/>
    <property type="match status" value="1"/>
</dbReference>
<feature type="domain" description="DUF1835" evidence="1">
    <location>
        <begin position="2"/>
        <end position="108"/>
    </location>
</feature>
<proteinExistence type="predicted"/>
<dbReference type="Proteomes" id="UP001595843">
    <property type="component" value="Unassembled WGS sequence"/>
</dbReference>
<comment type="caution">
    <text evidence="2">The sequence shown here is derived from an EMBL/GenBank/DDBJ whole genome shotgun (WGS) entry which is preliminary data.</text>
</comment>
<evidence type="ECO:0000313" key="2">
    <source>
        <dbReference type="EMBL" id="MFC4077707.1"/>
    </source>
</evidence>
<evidence type="ECO:0000259" key="1">
    <source>
        <dbReference type="Pfam" id="PF08874"/>
    </source>
</evidence>
<gene>
    <name evidence="2" type="ORF">ACFOUO_12945</name>
</gene>
<accession>A0ABV8JIE5</accession>
<sequence>MIHIVNGDHWADVLRDCEPLRGEVFVWREMVDFGPFSPDWDETEQAGARATYFEERLGIPAGQMKMVLTYQEQRLKRLPSTSRIVLWFKPNRHDQLMLLYLLFRIRNLDHSRLELVTIPEDLTLANASPLAVERIFNERLPLGVEHLEEGAEAWQDYISPVPRGMVERASWENLLFPYLGEAFQMNMEYFPSQQNGLNAVEELSLTLIRNGVDTFQNLFGEVAAARPGDGLNAVHFAAIINELGSANGALLDTVDGLSGKEVLGENDRLQLTPLGKRILEGETDRIRTTGIDWWVGGVHLAEDRWRRDQDGCLVEQQV</sequence>
<protein>
    <submittedName>
        <fullName evidence="2">DUF1835 domain-containing protein</fullName>
    </submittedName>
</protein>
<dbReference type="InterPro" id="IPR014973">
    <property type="entry name" value="DUF1835"/>
</dbReference>
<evidence type="ECO:0000313" key="3">
    <source>
        <dbReference type="Proteomes" id="UP001595843"/>
    </source>
</evidence>
<keyword evidence="3" id="KW-1185">Reference proteome</keyword>
<reference evidence="3" key="1">
    <citation type="journal article" date="2019" name="Int. J. Syst. Evol. Microbiol.">
        <title>The Global Catalogue of Microorganisms (GCM) 10K type strain sequencing project: providing services to taxonomists for standard genome sequencing and annotation.</title>
        <authorList>
            <consortium name="The Broad Institute Genomics Platform"/>
            <consortium name="The Broad Institute Genome Sequencing Center for Infectious Disease"/>
            <person name="Wu L."/>
            <person name="Ma J."/>
        </authorList>
    </citation>
    <scope>NUCLEOTIDE SEQUENCE [LARGE SCALE GENOMIC DNA]</scope>
    <source>
        <strain evidence="3">IBRC-M 10813</strain>
    </source>
</reference>
<organism evidence="2 3">
    <name type="scientific">Salinithrix halophila</name>
    <dbReference type="NCBI Taxonomy" id="1485204"/>
    <lineage>
        <taxon>Bacteria</taxon>
        <taxon>Bacillati</taxon>
        <taxon>Bacillota</taxon>
        <taxon>Bacilli</taxon>
        <taxon>Bacillales</taxon>
        <taxon>Thermoactinomycetaceae</taxon>
        <taxon>Salinithrix</taxon>
    </lineage>
</organism>
<name>A0ABV8JIE5_9BACL</name>
<dbReference type="RefSeq" id="WP_380705512.1">
    <property type="nucleotide sequence ID" value="NZ_JBHSAP010000015.1"/>
</dbReference>
<dbReference type="EMBL" id="JBHSAP010000015">
    <property type="protein sequence ID" value="MFC4077707.1"/>
    <property type="molecule type" value="Genomic_DNA"/>
</dbReference>